<reference evidence="2" key="2">
    <citation type="journal article" date="2013" name="Nat. Commun.">
        <title>Genome of the Chinese tree shrew.</title>
        <authorList>
            <person name="Fan Y."/>
            <person name="Huang Z.Y."/>
            <person name="Cao C.C."/>
            <person name="Chen C.S."/>
            <person name="Chen Y.X."/>
            <person name="Fan D.D."/>
            <person name="He J."/>
            <person name="Hou H.L."/>
            <person name="Hu L."/>
            <person name="Hu X.T."/>
            <person name="Jiang X.T."/>
            <person name="Lai R."/>
            <person name="Lang Y.S."/>
            <person name="Liang B."/>
            <person name="Liao S.G."/>
            <person name="Mu D."/>
            <person name="Ma Y.Y."/>
            <person name="Niu Y.Y."/>
            <person name="Sun X.Q."/>
            <person name="Xia J.Q."/>
            <person name="Xiao J."/>
            <person name="Xiong Z.Q."/>
            <person name="Xu L."/>
            <person name="Yang L."/>
            <person name="Zhang Y."/>
            <person name="Zhao W."/>
            <person name="Zhao X.D."/>
            <person name="Zheng Y.T."/>
            <person name="Zhou J.M."/>
            <person name="Zhu Y.B."/>
            <person name="Zhang G.J."/>
            <person name="Wang J."/>
            <person name="Yao Y.G."/>
        </authorList>
    </citation>
    <scope>NUCLEOTIDE SEQUENCE [LARGE SCALE GENOMIC DNA]</scope>
</reference>
<evidence type="ECO:0000313" key="2">
    <source>
        <dbReference type="Proteomes" id="UP000011518"/>
    </source>
</evidence>
<sequence>MNERGFLFLGLPAASKKECLKRRTQDVPSTVMTTAETGLLLPDCITAAMSTSHCICVLNTAVATSHCTCELNTAAVSCHIEPVC</sequence>
<dbReference type="InParanoid" id="L9KKZ2"/>
<organism evidence="1 2">
    <name type="scientific">Tupaia chinensis</name>
    <name type="common">Chinese tree shrew</name>
    <name type="synonym">Tupaia belangeri chinensis</name>
    <dbReference type="NCBI Taxonomy" id="246437"/>
    <lineage>
        <taxon>Eukaryota</taxon>
        <taxon>Metazoa</taxon>
        <taxon>Chordata</taxon>
        <taxon>Craniata</taxon>
        <taxon>Vertebrata</taxon>
        <taxon>Euteleostomi</taxon>
        <taxon>Mammalia</taxon>
        <taxon>Eutheria</taxon>
        <taxon>Euarchontoglires</taxon>
        <taxon>Scandentia</taxon>
        <taxon>Tupaiidae</taxon>
        <taxon>Tupaia</taxon>
    </lineage>
</organism>
<protein>
    <submittedName>
        <fullName evidence="1">Uncharacterized protein</fullName>
    </submittedName>
</protein>
<proteinExistence type="predicted"/>
<keyword evidence="2" id="KW-1185">Reference proteome</keyword>
<dbReference type="Proteomes" id="UP000011518">
    <property type="component" value="Unassembled WGS sequence"/>
</dbReference>
<accession>L9KKZ2</accession>
<name>L9KKZ2_TUPCH</name>
<dbReference type="EMBL" id="KB320853">
    <property type="protein sequence ID" value="ELW61812.1"/>
    <property type="molecule type" value="Genomic_DNA"/>
</dbReference>
<evidence type="ECO:0000313" key="1">
    <source>
        <dbReference type="EMBL" id="ELW61812.1"/>
    </source>
</evidence>
<reference evidence="2" key="1">
    <citation type="submission" date="2012-07" db="EMBL/GenBank/DDBJ databases">
        <title>Genome of the Chinese tree shrew, a rising model animal genetically related to primates.</title>
        <authorList>
            <person name="Zhang G."/>
            <person name="Fan Y."/>
            <person name="Yao Y."/>
            <person name="Huang Z."/>
        </authorList>
    </citation>
    <scope>NUCLEOTIDE SEQUENCE [LARGE SCALE GENOMIC DNA]</scope>
</reference>
<gene>
    <name evidence="1" type="ORF">TREES_T100014231</name>
</gene>
<dbReference type="AlphaFoldDB" id="L9KKZ2"/>